<name>A0ABS6XKC9_9SPHN</name>
<dbReference type="Proteomes" id="UP001197214">
    <property type="component" value="Unassembled WGS sequence"/>
</dbReference>
<evidence type="ECO:0000259" key="3">
    <source>
        <dbReference type="PROSITE" id="PS51349"/>
    </source>
</evidence>
<comment type="cofactor">
    <cofactor evidence="1">
        <name>FMN</name>
        <dbReference type="ChEBI" id="CHEBI:58210"/>
    </cofactor>
</comment>
<gene>
    <name evidence="4" type="ORF">KY084_07195</name>
</gene>
<dbReference type="Pfam" id="PF01070">
    <property type="entry name" value="FMN_dh"/>
    <property type="match status" value="1"/>
</dbReference>
<sequence>MGHFGDYQNRIYMAGLQGRLPDIPVDAKTLERRAEAAWSPQVHNYVQGGCGDEGTQDANVAAFAHWGMVPRMMVDCSARDLSVELFGCRYHSPLFMSPIGVTGICTQDGHGDIAAARASAATGVPMCVSTLGNDPMEKVAEALGDMPGWFQLYTPKNRELAESLVHRAEKAGYRALVVTLDTWVTGWRPRDLDAGNFPQLRGAVLSNYFTDPVFRSLLAKPPEEDPQAAILTWATTFGQVLTWDDMAWLKSITKLPVVLKGICHPDDAARAIDSGADAIYCSNHGGRQANGGIAAIDMLGDVVKAAGEVPVLFDSGVRTGSDAIKALAMGACAVGVGRPFTYGLALGGAEGAAHVLNCILAEADLLMAVNGYPTLAAVREAGVRRLAK</sequence>
<evidence type="ECO:0000313" key="4">
    <source>
        <dbReference type="EMBL" id="MBW4330662.1"/>
    </source>
</evidence>
<keyword evidence="5" id="KW-1185">Reference proteome</keyword>
<dbReference type="InterPro" id="IPR008259">
    <property type="entry name" value="FMN_hydac_DH_AS"/>
</dbReference>
<organism evidence="4 5">
    <name type="scientific">Stakelama flava</name>
    <dbReference type="NCBI Taxonomy" id="2860338"/>
    <lineage>
        <taxon>Bacteria</taxon>
        <taxon>Pseudomonadati</taxon>
        <taxon>Pseudomonadota</taxon>
        <taxon>Alphaproteobacteria</taxon>
        <taxon>Sphingomonadales</taxon>
        <taxon>Sphingomonadaceae</taxon>
        <taxon>Stakelama</taxon>
    </lineage>
</organism>
<dbReference type="InterPro" id="IPR037396">
    <property type="entry name" value="FMN_HAD"/>
</dbReference>
<dbReference type="PIRSF" id="PIRSF000138">
    <property type="entry name" value="Al-hdrx_acd_dh"/>
    <property type="match status" value="1"/>
</dbReference>
<evidence type="ECO:0000256" key="2">
    <source>
        <dbReference type="ARBA" id="ARBA00023002"/>
    </source>
</evidence>
<accession>A0ABS6XKC9</accession>
<reference evidence="4 5" key="1">
    <citation type="submission" date="2021-07" db="EMBL/GenBank/DDBJ databases">
        <title>Stakelama flava sp. nov., a novel endophytic bacterium isolated from branch of Kandelia candel.</title>
        <authorList>
            <person name="Tuo L."/>
        </authorList>
    </citation>
    <scope>NUCLEOTIDE SEQUENCE [LARGE SCALE GENOMIC DNA]</scope>
    <source>
        <strain evidence="4 5">CBK3Z-3</strain>
    </source>
</reference>
<keyword evidence="2" id="KW-0560">Oxidoreductase</keyword>
<comment type="caution">
    <text evidence="4">The sequence shown here is derived from an EMBL/GenBank/DDBJ whole genome shotgun (WGS) entry which is preliminary data.</text>
</comment>
<evidence type="ECO:0000313" key="5">
    <source>
        <dbReference type="Proteomes" id="UP001197214"/>
    </source>
</evidence>
<dbReference type="PANTHER" id="PTHR10578:SF143">
    <property type="entry name" value="FMN-DEPENDENT ALPHA-HYDROXY ACID DEHYDROGENASE PB1A11.03"/>
    <property type="match status" value="1"/>
</dbReference>
<dbReference type="InterPro" id="IPR000262">
    <property type="entry name" value="FMN-dep_DH"/>
</dbReference>
<feature type="domain" description="FMN hydroxy acid dehydrogenase" evidence="3">
    <location>
        <begin position="19"/>
        <end position="388"/>
    </location>
</feature>
<dbReference type="EMBL" id="JAHWZX010000005">
    <property type="protein sequence ID" value="MBW4330662.1"/>
    <property type="molecule type" value="Genomic_DNA"/>
</dbReference>
<dbReference type="PROSITE" id="PS51349">
    <property type="entry name" value="FMN_HYDROXY_ACID_DH_2"/>
    <property type="match status" value="1"/>
</dbReference>
<dbReference type="InterPro" id="IPR012133">
    <property type="entry name" value="Alpha-hydoxy_acid_DH_FMN"/>
</dbReference>
<proteinExistence type="predicted"/>
<dbReference type="PANTHER" id="PTHR10578">
    <property type="entry name" value="S -2-HYDROXY-ACID OXIDASE-RELATED"/>
    <property type="match status" value="1"/>
</dbReference>
<dbReference type="PROSITE" id="PS00557">
    <property type="entry name" value="FMN_HYDROXY_ACID_DH_1"/>
    <property type="match status" value="1"/>
</dbReference>
<protein>
    <submittedName>
        <fullName evidence="4">Alpha-hydroxy-acid oxidizing protein</fullName>
    </submittedName>
</protein>
<evidence type="ECO:0000256" key="1">
    <source>
        <dbReference type="ARBA" id="ARBA00001917"/>
    </source>
</evidence>